<evidence type="ECO:0000313" key="3">
    <source>
        <dbReference type="EMBL" id="HIR54323.1"/>
    </source>
</evidence>
<reference evidence="3" key="1">
    <citation type="submission" date="2020-10" db="EMBL/GenBank/DDBJ databases">
        <authorList>
            <person name="Gilroy R."/>
        </authorList>
    </citation>
    <scope>NUCLEOTIDE SEQUENCE</scope>
    <source>
        <strain evidence="3">ChiGjej3B3-7149</strain>
    </source>
</reference>
<evidence type="ECO:0000313" key="4">
    <source>
        <dbReference type="Proteomes" id="UP000824238"/>
    </source>
</evidence>
<accession>A0A9D1IYQ1</accession>
<dbReference type="Proteomes" id="UP000824238">
    <property type="component" value="Unassembled WGS sequence"/>
</dbReference>
<gene>
    <name evidence="3" type="ORF">IAD36_01805</name>
</gene>
<comment type="caution">
    <text evidence="3">The sequence shown here is derived from an EMBL/GenBank/DDBJ whole genome shotgun (WGS) entry which is preliminary data.</text>
</comment>
<organism evidence="3 4">
    <name type="scientific">Candidatus Scatomorpha intestinigallinarum</name>
    <dbReference type="NCBI Taxonomy" id="2840923"/>
    <lineage>
        <taxon>Bacteria</taxon>
        <taxon>Bacillati</taxon>
        <taxon>Bacillota</taxon>
        <taxon>Clostridia</taxon>
        <taxon>Eubacteriales</taxon>
        <taxon>Candidatus Scatomorpha</taxon>
    </lineage>
</organism>
<sequence length="257" mass="27529">MKKKSLALALALIMLLGVLSACGNTDPKDIGGALGDVSGVTAPPTPTAQTSAAPLPSLAPNTPDTQPSEAPDDGGNEGGGQDVNLDDFLYDWLDFSGYPLTPDELIEYFGEPQDRVAVDSTLDYSTCGLPGYEDAGTVQTEILSYSNVLFMFFVDPFDGNWTVQLVAVTDPTSIIKVGGATVGMTLDECKQVLSSNGYTFDSSIVSEPNYYYFTYTDEYNWPCLVEIELDAATGKALYVRGIWGAMAQIVVDMYKVA</sequence>
<name>A0A9D1IYQ1_9FIRM</name>
<dbReference type="PROSITE" id="PS51257">
    <property type="entry name" value="PROKAR_LIPOPROTEIN"/>
    <property type="match status" value="1"/>
</dbReference>
<dbReference type="AlphaFoldDB" id="A0A9D1IYQ1"/>
<dbReference type="EMBL" id="DVHH01000049">
    <property type="protein sequence ID" value="HIR54323.1"/>
    <property type="molecule type" value="Genomic_DNA"/>
</dbReference>
<feature type="chain" id="PRO_5039666810" evidence="2">
    <location>
        <begin position="22"/>
        <end position="257"/>
    </location>
</feature>
<evidence type="ECO:0000256" key="1">
    <source>
        <dbReference type="SAM" id="MobiDB-lite"/>
    </source>
</evidence>
<evidence type="ECO:0000256" key="2">
    <source>
        <dbReference type="SAM" id="SignalP"/>
    </source>
</evidence>
<feature type="region of interest" description="Disordered" evidence="1">
    <location>
        <begin position="41"/>
        <end position="81"/>
    </location>
</feature>
<protein>
    <submittedName>
        <fullName evidence="3">Uncharacterized protein</fullName>
    </submittedName>
</protein>
<reference evidence="3" key="2">
    <citation type="journal article" date="2021" name="PeerJ">
        <title>Extensive microbial diversity within the chicken gut microbiome revealed by metagenomics and culture.</title>
        <authorList>
            <person name="Gilroy R."/>
            <person name="Ravi A."/>
            <person name="Getino M."/>
            <person name="Pursley I."/>
            <person name="Horton D.L."/>
            <person name="Alikhan N.F."/>
            <person name="Baker D."/>
            <person name="Gharbi K."/>
            <person name="Hall N."/>
            <person name="Watson M."/>
            <person name="Adriaenssens E.M."/>
            <person name="Foster-Nyarko E."/>
            <person name="Jarju S."/>
            <person name="Secka A."/>
            <person name="Antonio M."/>
            <person name="Oren A."/>
            <person name="Chaudhuri R.R."/>
            <person name="La Ragione R."/>
            <person name="Hildebrand F."/>
            <person name="Pallen M.J."/>
        </authorList>
    </citation>
    <scope>NUCLEOTIDE SEQUENCE</scope>
    <source>
        <strain evidence="3">ChiGjej3B3-7149</strain>
    </source>
</reference>
<keyword evidence="2" id="KW-0732">Signal</keyword>
<feature type="signal peptide" evidence="2">
    <location>
        <begin position="1"/>
        <end position="21"/>
    </location>
</feature>
<proteinExistence type="predicted"/>
<feature type="compositionally biased region" description="Polar residues" evidence="1">
    <location>
        <begin position="59"/>
        <end position="68"/>
    </location>
</feature>